<dbReference type="AlphaFoldDB" id="G0MWP7"/>
<evidence type="ECO:0000313" key="2">
    <source>
        <dbReference type="Proteomes" id="UP000008068"/>
    </source>
</evidence>
<dbReference type="InterPro" id="IPR038513">
    <property type="entry name" value="FAIM1_dom_sf"/>
</dbReference>
<keyword evidence="2" id="KW-1185">Reference proteome</keyword>
<organism evidence="2">
    <name type="scientific">Caenorhabditis brenneri</name>
    <name type="common">Nematode worm</name>
    <dbReference type="NCBI Taxonomy" id="135651"/>
    <lineage>
        <taxon>Eukaryota</taxon>
        <taxon>Metazoa</taxon>
        <taxon>Ecdysozoa</taxon>
        <taxon>Nematoda</taxon>
        <taxon>Chromadorea</taxon>
        <taxon>Rhabditida</taxon>
        <taxon>Rhabditina</taxon>
        <taxon>Rhabditomorpha</taxon>
        <taxon>Rhabditoidea</taxon>
        <taxon>Rhabditidae</taxon>
        <taxon>Peloderinae</taxon>
        <taxon>Caenorhabditis</taxon>
    </lineage>
</organism>
<dbReference type="InParanoid" id="G0MWP7"/>
<reference evidence="2" key="1">
    <citation type="submission" date="2011-07" db="EMBL/GenBank/DDBJ databases">
        <authorList>
            <consortium name="Caenorhabditis brenneri Sequencing and Analysis Consortium"/>
            <person name="Wilson R.K."/>
        </authorList>
    </citation>
    <scope>NUCLEOTIDE SEQUENCE [LARGE SCALE GENOMIC DNA]</scope>
    <source>
        <strain evidence="2">PB2801</strain>
    </source>
</reference>
<dbReference type="Proteomes" id="UP000008068">
    <property type="component" value="Unassembled WGS sequence"/>
</dbReference>
<accession>G0MWP7</accession>
<sequence length="182" mass="21048">MSISFYDIPLKNHWTTMTVEHDRKEKKFVVTTNKTDKVLMNENTNERKHTMIGHYAGEKYLRTMVYTELVKSGFHIVRVEDVDQTGKTIGECLHLAKRQADFVSGHITWETKFGNEKKRIVLDLETKEVFFEDEKVTVALAGGVTVFTVEGQKIRIEGKGDEWQLEVNNSRVDQFKPRNGPN</sequence>
<gene>
    <name evidence="1" type="ORF">CAEBREN_16948</name>
</gene>
<name>G0MWP7_CAEBE</name>
<dbReference type="Gene3D" id="2.40.128.180">
    <property type="match status" value="1"/>
</dbReference>
<protein>
    <submittedName>
        <fullName evidence="1">Uncharacterized protein</fullName>
    </submittedName>
</protein>
<evidence type="ECO:0000313" key="1">
    <source>
        <dbReference type="EMBL" id="EGT46351.1"/>
    </source>
</evidence>
<proteinExistence type="predicted"/>
<dbReference type="HOGENOM" id="CLU_1483251_0_0_1"/>
<dbReference type="EMBL" id="GL379817">
    <property type="protein sequence ID" value="EGT46351.1"/>
    <property type="molecule type" value="Genomic_DNA"/>
</dbReference>